<gene>
    <name evidence="2" type="ORF">V1264_002012</name>
</gene>
<proteinExistence type="predicted"/>
<dbReference type="EMBL" id="JBAMIC010000001">
    <property type="protein sequence ID" value="KAK7116308.1"/>
    <property type="molecule type" value="Genomic_DNA"/>
</dbReference>
<dbReference type="AlphaFoldDB" id="A0AAN9C2R1"/>
<evidence type="ECO:0000313" key="2">
    <source>
        <dbReference type="EMBL" id="KAK7116307.1"/>
    </source>
</evidence>
<name>A0AAN9C2R1_9CAEN</name>
<keyword evidence="1" id="KW-0732">Signal</keyword>
<keyword evidence="3" id="KW-1185">Reference proteome</keyword>
<accession>A0AAN9C2R1</accession>
<dbReference type="Proteomes" id="UP001374579">
    <property type="component" value="Unassembled WGS sequence"/>
</dbReference>
<feature type="chain" id="PRO_5044711022" description="Secreted protein" evidence="1">
    <location>
        <begin position="22"/>
        <end position="262"/>
    </location>
</feature>
<dbReference type="EMBL" id="JBAMIC010000001">
    <property type="protein sequence ID" value="KAK7116307.1"/>
    <property type="molecule type" value="Genomic_DNA"/>
</dbReference>
<reference evidence="2 3" key="1">
    <citation type="submission" date="2024-02" db="EMBL/GenBank/DDBJ databases">
        <title>Chromosome-scale genome assembly of the rough periwinkle Littorina saxatilis.</title>
        <authorList>
            <person name="De Jode A."/>
            <person name="Faria R."/>
            <person name="Formenti G."/>
            <person name="Sims Y."/>
            <person name="Smith T.P."/>
            <person name="Tracey A."/>
            <person name="Wood J.M.D."/>
            <person name="Zagrodzka Z.B."/>
            <person name="Johannesson K."/>
            <person name="Butlin R.K."/>
            <person name="Leder E.H."/>
        </authorList>
    </citation>
    <scope>NUCLEOTIDE SEQUENCE [LARGE SCALE GENOMIC DNA]</scope>
    <source>
        <strain evidence="2">Snail1</strain>
        <tissue evidence="2">Muscle</tissue>
    </source>
</reference>
<evidence type="ECO:0008006" key="4">
    <source>
        <dbReference type="Google" id="ProtNLM"/>
    </source>
</evidence>
<evidence type="ECO:0000256" key="1">
    <source>
        <dbReference type="SAM" id="SignalP"/>
    </source>
</evidence>
<evidence type="ECO:0000313" key="3">
    <source>
        <dbReference type="Proteomes" id="UP001374579"/>
    </source>
</evidence>
<protein>
    <recommendedName>
        <fullName evidence="4">Secreted protein</fullName>
    </recommendedName>
</protein>
<comment type="caution">
    <text evidence="2">The sequence shown here is derived from an EMBL/GenBank/DDBJ whole genome shotgun (WGS) entry which is preliminary data.</text>
</comment>
<feature type="signal peptide" evidence="1">
    <location>
        <begin position="1"/>
        <end position="21"/>
    </location>
</feature>
<sequence>MELVTPLFLAIVLCFACLVVAQENSETPTQCQQDEAADRKACFVDRSLDLAEMPKNLDTLHPLYNILESTFTMMDPSVHCSNPTAYRDAARCAVNVTKTCYDPDGTRNVIMSPDTVVAGMQVLCDKRSELDMECLKAFYMMADECTQYHRRAANFISSTDTRAIMCATEDLKYDCVEVLMKPMCGDNTTHVFLQQMDMYTVNPSCVNDSRPSRQRSRYFAALVHDDNDNGDDDNGKGEATHTTPTIIATVFVLAAVCVLNLF</sequence>
<organism evidence="2 3">
    <name type="scientific">Littorina saxatilis</name>
    <dbReference type="NCBI Taxonomy" id="31220"/>
    <lineage>
        <taxon>Eukaryota</taxon>
        <taxon>Metazoa</taxon>
        <taxon>Spiralia</taxon>
        <taxon>Lophotrochozoa</taxon>
        <taxon>Mollusca</taxon>
        <taxon>Gastropoda</taxon>
        <taxon>Caenogastropoda</taxon>
        <taxon>Littorinimorpha</taxon>
        <taxon>Littorinoidea</taxon>
        <taxon>Littorinidae</taxon>
        <taxon>Littorina</taxon>
    </lineage>
</organism>